<feature type="transmembrane region" description="Helical" evidence="1">
    <location>
        <begin position="123"/>
        <end position="143"/>
    </location>
</feature>
<organism evidence="2 3">
    <name type="scientific">Candidatus Berkelbacteria bacterium CG08_land_8_20_14_0_20_39_8</name>
    <dbReference type="NCBI Taxonomy" id="1974511"/>
    <lineage>
        <taxon>Bacteria</taxon>
        <taxon>Candidatus Berkelbacteria</taxon>
    </lineage>
</organism>
<evidence type="ECO:0000313" key="2">
    <source>
        <dbReference type="EMBL" id="PIU24040.1"/>
    </source>
</evidence>
<protein>
    <submittedName>
        <fullName evidence="2">Uncharacterized protein</fullName>
    </submittedName>
</protein>
<dbReference type="Proteomes" id="UP000229896">
    <property type="component" value="Unassembled WGS sequence"/>
</dbReference>
<sequence length="144" mass="15984">MCQVCTVAIIGGLGISRWLCVDDTISGVWIGALLVIAIYYTNIFLRSRKIVFFGSDFLVALAYYLLTLIPLYLVDIIGHPSNRILGIDKLIFGIFFGDIIFITSVKLYLILKKKNGGHAHFPMEKVVIPILSLAIASGIFYLIT</sequence>
<accession>A0A2M6YBI7</accession>
<dbReference type="EMBL" id="PEXI01000100">
    <property type="protein sequence ID" value="PIU24040.1"/>
    <property type="molecule type" value="Genomic_DNA"/>
</dbReference>
<evidence type="ECO:0000313" key="3">
    <source>
        <dbReference type="Proteomes" id="UP000229896"/>
    </source>
</evidence>
<gene>
    <name evidence="2" type="ORF">COT12_03175</name>
</gene>
<keyword evidence="1" id="KW-0812">Transmembrane</keyword>
<proteinExistence type="predicted"/>
<feature type="transmembrane region" description="Helical" evidence="1">
    <location>
        <begin position="26"/>
        <end position="45"/>
    </location>
</feature>
<keyword evidence="1" id="KW-0472">Membrane</keyword>
<feature type="transmembrane region" description="Helical" evidence="1">
    <location>
        <begin position="57"/>
        <end position="78"/>
    </location>
</feature>
<comment type="caution">
    <text evidence="2">The sequence shown here is derived from an EMBL/GenBank/DDBJ whole genome shotgun (WGS) entry which is preliminary data.</text>
</comment>
<reference evidence="3" key="1">
    <citation type="submission" date="2017-09" db="EMBL/GenBank/DDBJ databases">
        <title>Depth-based differentiation of microbial function through sediment-hosted aquifers and enrichment of novel symbionts in the deep terrestrial subsurface.</title>
        <authorList>
            <person name="Probst A.J."/>
            <person name="Ladd B."/>
            <person name="Jarett J.K."/>
            <person name="Geller-Mcgrath D.E."/>
            <person name="Sieber C.M.K."/>
            <person name="Emerson J.B."/>
            <person name="Anantharaman K."/>
            <person name="Thomas B.C."/>
            <person name="Malmstrom R."/>
            <person name="Stieglmeier M."/>
            <person name="Klingl A."/>
            <person name="Woyke T."/>
            <person name="Ryan C.M."/>
            <person name="Banfield J.F."/>
        </authorList>
    </citation>
    <scope>NUCLEOTIDE SEQUENCE [LARGE SCALE GENOMIC DNA]</scope>
</reference>
<feature type="transmembrane region" description="Helical" evidence="1">
    <location>
        <begin position="90"/>
        <end position="111"/>
    </location>
</feature>
<keyword evidence="1" id="KW-1133">Transmembrane helix</keyword>
<name>A0A2M6YBI7_9BACT</name>
<evidence type="ECO:0000256" key="1">
    <source>
        <dbReference type="SAM" id="Phobius"/>
    </source>
</evidence>
<dbReference type="AlphaFoldDB" id="A0A2M6YBI7"/>